<evidence type="ECO:0000313" key="3">
    <source>
        <dbReference type="Proteomes" id="UP001552299"/>
    </source>
</evidence>
<comment type="caution">
    <text evidence="2">The sequence shown here is derived from an EMBL/GenBank/DDBJ whole genome shotgun (WGS) entry which is preliminary data.</text>
</comment>
<proteinExistence type="predicted"/>
<organism evidence="2 3">
    <name type="scientific">Dendrobium thyrsiflorum</name>
    <name type="common">Pinecone-like raceme dendrobium</name>
    <name type="synonym">Orchid</name>
    <dbReference type="NCBI Taxonomy" id="117978"/>
    <lineage>
        <taxon>Eukaryota</taxon>
        <taxon>Viridiplantae</taxon>
        <taxon>Streptophyta</taxon>
        <taxon>Embryophyta</taxon>
        <taxon>Tracheophyta</taxon>
        <taxon>Spermatophyta</taxon>
        <taxon>Magnoliopsida</taxon>
        <taxon>Liliopsida</taxon>
        <taxon>Asparagales</taxon>
        <taxon>Orchidaceae</taxon>
        <taxon>Epidendroideae</taxon>
        <taxon>Malaxideae</taxon>
        <taxon>Dendrobiinae</taxon>
        <taxon>Dendrobium</taxon>
    </lineage>
</organism>
<name>A0ABD0V8R8_DENTH</name>
<accession>A0ABD0V8R8</accession>
<feature type="region of interest" description="Disordered" evidence="1">
    <location>
        <begin position="158"/>
        <end position="187"/>
    </location>
</feature>
<dbReference type="EMBL" id="JANQDX010000007">
    <property type="protein sequence ID" value="KAL0921363.1"/>
    <property type="molecule type" value="Genomic_DNA"/>
</dbReference>
<dbReference type="Proteomes" id="UP001552299">
    <property type="component" value="Unassembled WGS sequence"/>
</dbReference>
<evidence type="ECO:0000313" key="2">
    <source>
        <dbReference type="EMBL" id="KAL0921363.1"/>
    </source>
</evidence>
<sequence>MFGCTNVSVSTWVLCHHQEGEKEGFSAISKRVKNDMKRFSVVTREGEKGRGTLPSLGKDHAFIDNNHMKLLDEFDDLKKKFDEIDKLNDELERDGKTLIDENIHREHLLNIEIRDLKHMNSYLEKKKYSMIYPEPPTQEPIFFTHASFRALFHEDQAAGGEDVEGERQAALEPAPAPDQNAYQEMIQ</sequence>
<evidence type="ECO:0000256" key="1">
    <source>
        <dbReference type="SAM" id="MobiDB-lite"/>
    </source>
</evidence>
<reference evidence="2 3" key="1">
    <citation type="journal article" date="2024" name="Plant Biotechnol. J.">
        <title>Dendrobium thyrsiflorum genome and its molecular insights into genes involved in important horticultural traits.</title>
        <authorList>
            <person name="Chen B."/>
            <person name="Wang J.Y."/>
            <person name="Zheng P.J."/>
            <person name="Li K.L."/>
            <person name="Liang Y.M."/>
            <person name="Chen X.F."/>
            <person name="Zhang C."/>
            <person name="Zhao X."/>
            <person name="He X."/>
            <person name="Zhang G.Q."/>
            <person name="Liu Z.J."/>
            <person name="Xu Q."/>
        </authorList>
    </citation>
    <scope>NUCLEOTIDE SEQUENCE [LARGE SCALE GENOMIC DNA]</scope>
    <source>
        <strain evidence="2">GZMU011</strain>
    </source>
</reference>
<keyword evidence="3" id="KW-1185">Reference proteome</keyword>
<dbReference type="AlphaFoldDB" id="A0ABD0V8R8"/>
<gene>
    <name evidence="2" type="ORF">M5K25_008427</name>
</gene>
<protein>
    <submittedName>
        <fullName evidence="2">Uncharacterized protein</fullName>
    </submittedName>
</protein>